<dbReference type="Ensembl" id="ENSPANT00000060791.1">
    <property type="protein sequence ID" value="ENSPANP00000049480.1"/>
    <property type="gene ID" value="ENSPANG00000050425.1"/>
</dbReference>
<sequence>ATSPGLIFVFLVETRWGFTVLARLVLNSWLQVICPPQPPRVLGLQVRATQPDPQADLELVGSSNLLASASQSARITGVSYHTLLDFFFFFLRQSLAPVTQAGVQWRDLGSLQPQPPRFKLFSCLSLPSSWDYRRLPPHPANFLYFLVEMGFHHVSQTGLELLTSANLPTSASQSAGITGLSHRARLCKHLK</sequence>
<feature type="signal peptide" evidence="1">
    <location>
        <begin position="1"/>
        <end position="17"/>
    </location>
</feature>
<keyword evidence="3" id="KW-1185">Reference proteome</keyword>
<evidence type="ECO:0000313" key="3">
    <source>
        <dbReference type="Proteomes" id="UP000028761"/>
    </source>
</evidence>
<proteinExistence type="predicted"/>
<dbReference type="PANTHER" id="PTHR46254:SF3">
    <property type="entry name" value="SECRETED PROTEIN"/>
    <property type="match status" value="1"/>
</dbReference>
<dbReference type="PRINTS" id="PR02045">
    <property type="entry name" value="F138DOMAIN"/>
</dbReference>
<dbReference type="Proteomes" id="UP000028761">
    <property type="component" value="Chromosome X"/>
</dbReference>
<organism evidence="2 3">
    <name type="scientific">Papio anubis</name>
    <name type="common">Olive baboon</name>
    <dbReference type="NCBI Taxonomy" id="9555"/>
    <lineage>
        <taxon>Eukaryota</taxon>
        <taxon>Metazoa</taxon>
        <taxon>Chordata</taxon>
        <taxon>Craniata</taxon>
        <taxon>Vertebrata</taxon>
        <taxon>Euteleostomi</taxon>
        <taxon>Mammalia</taxon>
        <taxon>Eutheria</taxon>
        <taxon>Euarchontoglires</taxon>
        <taxon>Primates</taxon>
        <taxon>Haplorrhini</taxon>
        <taxon>Catarrhini</taxon>
        <taxon>Cercopithecidae</taxon>
        <taxon>Cercopithecinae</taxon>
        <taxon>Papio</taxon>
    </lineage>
</organism>
<reference evidence="2" key="2">
    <citation type="submission" date="2025-08" db="UniProtKB">
        <authorList>
            <consortium name="Ensembl"/>
        </authorList>
    </citation>
    <scope>IDENTIFICATION</scope>
</reference>
<reference evidence="2" key="3">
    <citation type="submission" date="2025-09" db="UniProtKB">
        <authorList>
            <consortium name="Ensembl"/>
        </authorList>
    </citation>
    <scope>IDENTIFICATION</scope>
</reference>
<dbReference type="PANTHER" id="PTHR46254">
    <property type="entry name" value="PROTEIN GVQW1-RELATED"/>
    <property type="match status" value="1"/>
</dbReference>
<keyword evidence="1" id="KW-0732">Signal</keyword>
<evidence type="ECO:0000313" key="2">
    <source>
        <dbReference type="Ensembl" id="ENSPANP00000049480.1"/>
    </source>
</evidence>
<feature type="chain" id="PRO_5035242820" description="SAM domain-containing protein" evidence="1">
    <location>
        <begin position="18"/>
        <end position="191"/>
    </location>
</feature>
<evidence type="ECO:0008006" key="4">
    <source>
        <dbReference type="Google" id="ProtNLM"/>
    </source>
</evidence>
<protein>
    <recommendedName>
        <fullName evidence="4">SAM domain-containing protein</fullName>
    </recommendedName>
</protein>
<name>A0A8I5MWE6_PAPAN</name>
<accession>A0A8I5MWE6</accession>
<dbReference type="AlphaFoldDB" id="A0A8I5MWE6"/>
<dbReference type="GeneTree" id="ENSGT00940000165497"/>
<evidence type="ECO:0000256" key="1">
    <source>
        <dbReference type="SAM" id="SignalP"/>
    </source>
</evidence>
<reference evidence="2 3" key="1">
    <citation type="submission" date="2012-03" db="EMBL/GenBank/DDBJ databases">
        <title>Whole Genome Assembly of Papio anubis.</title>
        <authorList>
            <person name="Liu Y.L."/>
            <person name="Abraham K.A."/>
            <person name="Akbar H.A."/>
            <person name="Ali S.A."/>
            <person name="Anosike U.A."/>
            <person name="Aqrawi P.A."/>
            <person name="Arias F.A."/>
            <person name="Attaway T.A."/>
            <person name="Awwad R.A."/>
            <person name="Babu C.B."/>
            <person name="Bandaranaike D.B."/>
            <person name="Battles P.B."/>
            <person name="Bell A.B."/>
            <person name="Beltran B.B."/>
            <person name="Berhane-Mersha D.B."/>
            <person name="Bess C.B."/>
            <person name="Bickham C.B."/>
            <person name="Bolden T.B."/>
            <person name="Carter K.C."/>
            <person name="Chau D.C."/>
            <person name="Chavez A.C."/>
            <person name="Clerc-Blankenburg K.C."/>
            <person name="Coyle M.C."/>
            <person name="Dao M.D."/>
            <person name="Davila M.L.D."/>
            <person name="Davy-Carroll L.D."/>
            <person name="Denson S.D."/>
            <person name="Dinh H.D."/>
            <person name="Fernandez S.F."/>
            <person name="Fernando P.F."/>
            <person name="Forbes L.F."/>
            <person name="Francis C.F."/>
            <person name="Francisco L.F."/>
            <person name="Fu Q.F."/>
            <person name="Garcia-Iii R.G."/>
            <person name="Garrett T.G."/>
            <person name="Gross S.G."/>
            <person name="Gubbala S.G."/>
            <person name="Hirani K.H."/>
            <person name="Hogues M.H."/>
            <person name="Hollins B.H."/>
            <person name="Jackson L.J."/>
            <person name="Javaid M.J."/>
            <person name="Jhangiani S.J."/>
            <person name="Johnson A.J."/>
            <person name="Johnson B.J."/>
            <person name="Jones J.J."/>
            <person name="Joshi V.J."/>
            <person name="Kalu J.K."/>
            <person name="Khan N.K."/>
            <person name="Korchina V.K."/>
            <person name="Kovar C.K."/>
            <person name="Lago L.L."/>
            <person name="Lara F.L."/>
            <person name="Le T.-K.L."/>
            <person name="Lee S.L."/>
            <person name="Legall-Iii F.L."/>
            <person name="Lemon S.L."/>
            <person name="Liu J.L."/>
            <person name="Liu Y.-S.L."/>
            <person name="Liyanage D.L."/>
            <person name="Lopez J.L."/>
            <person name="Lorensuhewa L.L."/>
            <person name="Mata R.M."/>
            <person name="Mathew T.M."/>
            <person name="Mercado C.M."/>
            <person name="Mercado I.M."/>
            <person name="Morales K.M."/>
            <person name="Morgan M.M."/>
            <person name="Munidasa M.M."/>
            <person name="Ngo D.N."/>
            <person name="Nguyen L.N."/>
            <person name="Nguyen T.N."/>
            <person name="Nguyen N.N."/>
            <person name="Obregon M.O."/>
            <person name="Okwuonu G.O."/>
            <person name="Ongeri F.O."/>
            <person name="Onwere C.O."/>
            <person name="Osifeso I.O."/>
            <person name="Parra A.P."/>
            <person name="Patil S.P."/>
            <person name="Perez A.P."/>
            <person name="Perez Y.P."/>
            <person name="Pham C.P."/>
            <person name="Pu L.-L.P."/>
            <person name="Puazo M.P."/>
            <person name="Quiroz J.Q."/>
            <person name="Rouhana J.R."/>
            <person name="Ruiz M.R."/>
            <person name="Ruiz S.-J.R."/>
            <person name="Saada N.S."/>
            <person name="Santibanez J.S."/>
            <person name="Scheel M.S."/>
            <person name="Schneider B.S."/>
            <person name="Simmons D.S."/>
            <person name="Sisson I.S."/>
            <person name="Tang L.-Y.T."/>
            <person name="Thornton R.T."/>
            <person name="Tisius J.T."/>
            <person name="Toledanes G.T."/>
            <person name="Trejos Z.T."/>
            <person name="Usmani K.U."/>
            <person name="Varghese R.V."/>
            <person name="Vattathil S.V."/>
            <person name="Vee V.V."/>
            <person name="Walker D.W."/>
            <person name="Weissenberger G.W."/>
            <person name="White C.W."/>
            <person name="Williams A.W."/>
            <person name="Woodworth J.W."/>
            <person name="Wright R.W."/>
            <person name="Zhu Y.Z."/>
            <person name="Han Y.H."/>
            <person name="Newsham I.N."/>
            <person name="Nazareth L.N."/>
            <person name="Worley K.W."/>
            <person name="Muzny D.M."/>
            <person name="Rogers J.R."/>
            <person name="Gibbs R.G."/>
        </authorList>
    </citation>
    <scope>NUCLEOTIDE SEQUENCE [LARGE SCALE GENOMIC DNA]</scope>
</reference>